<dbReference type="Gene3D" id="3.40.50.2300">
    <property type="match status" value="2"/>
</dbReference>
<dbReference type="Pfam" id="PF13433">
    <property type="entry name" value="Peripla_BP_5"/>
    <property type="match status" value="1"/>
</dbReference>
<dbReference type="PANTHER" id="PTHR47628">
    <property type="match status" value="1"/>
</dbReference>
<gene>
    <name evidence="1" type="ORF">MGWOODY_XGa2027</name>
</gene>
<dbReference type="InterPro" id="IPR019546">
    <property type="entry name" value="TAT_signal_bac_arc"/>
</dbReference>
<dbReference type="AlphaFoldDB" id="A0A160TSN3"/>
<sequence length="417" mass="45545">MTINRRNFLKGASATAAVLTAPAFIGQAQAADALKMAVILDQSGGLDIYGRPMVDASHLAVEEINAAGGLLGKQVDLTVYDPQSTIQFYTQYATKAATSDRVDVVHAGITSASRESIRPLLSRYKTLYFYNTLYEGGVCDTNNYCTGSTPGQTVEKLVPYTMNKWGKKVYIIAADYNYGHITADWVQKYVRDNGGDPVETEFFPLDVTNFGPTIKKIQAAKPDMVMSALVGGAHVSFYRQYAAAGMSKSVPIASTTFGVGNEHLMISAEEGDGMIVAYSYFQEIESADNKAFVKRFQDRFGADAPYLNELAARQYEGINLWAEAVKTAGTADRMKVIEALDSPTSINGPSGKVTIDPQTHHAVQNVYLAELKDQKFNIIQTYEQQQPTDTQLVCDLIATPNQSNFYFENGLKAAGID</sequence>
<dbReference type="Pfam" id="PF10518">
    <property type="entry name" value="TAT_signal"/>
    <property type="match status" value="1"/>
</dbReference>
<name>A0A160TSN3_9ZZZZ</name>
<dbReference type="SUPFAM" id="SSF53822">
    <property type="entry name" value="Periplasmic binding protein-like I"/>
    <property type="match status" value="1"/>
</dbReference>
<dbReference type="PANTHER" id="PTHR47628:SF1">
    <property type="entry name" value="ALIPHATIC AMIDASE EXPRESSION-REGULATING PROTEIN"/>
    <property type="match status" value="1"/>
</dbReference>
<organism evidence="1">
    <name type="scientific">hydrothermal vent metagenome</name>
    <dbReference type="NCBI Taxonomy" id="652676"/>
    <lineage>
        <taxon>unclassified sequences</taxon>
        <taxon>metagenomes</taxon>
        <taxon>ecological metagenomes</taxon>
    </lineage>
</organism>
<dbReference type="EMBL" id="CZRL01000022">
    <property type="protein sequence ID" value="CUS50322.1"/>
    <property type="molecule type" value="Genomic_DNA"/>
</dbReference>
<dbReference type="InterPro" id="IPR006311">
    <property type="entry name" value="TAT_signal"/>
</dbReference>
<proteinExistence type="predicted"/>
<evidence type="ECO:0000313" key="1">
    <source>
        <dbReference type="EMBL" id="CUS50322.1"/>
    </source>
</evidence>
<reference evidence="1" key="1">
    <citation type="submission" date="2015-10" db="EMBL/GenBank/DDBJ databases">
        <authorList>
            <person name="Gilbert D.G."/>
        </authorList>
    </citation>
    <scope>NUCLEOTIDE SEQUENCE</scope>
</reference>
<dbReference type="PROSITE" id="PS51318">
    <property type="entry name" value="TAT"/>
    <property type="match status" value="1"/>
</dbReference>
<accession>A0A160TSN3</accession>
<dbReference type="InterPro" id="IPR028082">
    <property type="entry name" value="Peripla_BP_I"/>
</dbReference>
<protein>
    <submittedName>
        <fullName evidence="1">Urea ABC transporter, urea binding protein</fullName>
    </submittedName>
</protein>
<dbReference type="CDD" id="cd06356">
    <property type="entry name" value="PBP1_amide_urea_BP-like"/>
    <property type="match status" value="1"/>
</dbReference>
<dbReference type="NCBIfam" id="TIGR01409">
    <property type="entry name" value="TAT_signal_seq"/>
    <property type="match status" value="1"/>
</dbReference>